<dbReference type="Gene3D" id="3.40.50.150">
    <property type="entry name" value="Vaccinia Virus protein VP39"/>
    <property type="match status" value="1"/>
</dbReference>
<dbReference type="GO" id="GO:0032259">
    <property type="term" value="P:methylation"/>
    <property type="evidence" value="ECO:0007669"/>
    <property type="project" value="UniProtKB-KW"/>
</dbReference>
<dbReference type="PANTHER" id="PTHR37909:SF1">
    <property type="entry name" value="S-ADENOSYL-L-METHIONINE-DEPENDENT METHYLTRANSFERASES SUPERFAMILY PROTEIN"/>
    <property type="match status" value="1"/>
</dbReference>
<dbReference type="PANTHER" id="PTHR37909">
    <property type="entry name" value="S-ADENOSYL-L-METHIONINE-DEPENDENT METHYLTRANSFERASES SUPERFAMILY PROTEIN"/>
    <property type="match status" value="1"/>
</dbReference>
<evidence type="ECO:0000313" key="1">
    <source>
        <dbReference type="EMBL" id="QJA85075.1"/>
    </source>
</evidence>
<gene>
    <name evidence="1" type="ORF">MM415B02285_0010</name>
</gene>
<organism evidence="1">
    <name type="scientific">viral metagenome</name>
    <dbReference type="NCBI Taxonomy" id="1070528"/>
    <lineage>
        <taxon>unclassified sequences</taxon>
        <taxon>metagenomes</taxon>
        <taxon>organismal metagenomes</taxon>
    </lineage>
</organism>
<keyword evidence="1" id="KW-0489">Methyltransferase</keyword>
<dbReference type="SUPFAM" id="SSF53335">
    <property type="entry name" value="S-adenosyl-L-methionine-dependent methyltransferases"/>
    <property type="match status" value="1"/>
</dbReference>
<protein>
    <submittedName>
        <fullName evidence="1">Putative methyltransferase</fullName>
    </submittedName>
</protein>
<accession>A0A6M3KUD6</accession>
<keyword evidence="1" id="KW-0808">Transferase</keyword>
<dbReference type="EMBL" id="MT142552">
    <property type="protein sequence ID" value="QJA85075.1"/>
    <property type="molecule type" value="Genomic_DNA"/>
</dbReference>
<dbReference type="Pfam" id="PF13578">
    <property type="entry name" value="Methyltransf_24"/>
    <property type="match status" value="1"/>
</dbReference>
<dbReference type="AlphaFoldDB" id="A0A6M3KUD6"/>
<name>A0A6M3KUD6_9ZZZZ</name>
<proteinExistence type="predicted"/>
<sequence>MRPALKEAKRILSGKKNLIVAEIGVLRGENAREILRDWSEVETLYLIDNYCCGMNEFETAKKIIYPWVDRCVWKIGDSVEQIEGIEANLLDCVYIDGDHSYEGVKRDILASWAKLKTNGILCGHDYQTRWESLSGAVKAVDEFVAENNLKLWSETSGSSSDWVLTK</sequence>
<reference evidence="1" key="1">
    <citation type="submission" date="2020-03" db="EMBL/GenBank/DDBJ databases">
        <title>The deep terrestrial virosphere.</title>
        <authorList>
            <person name="Holmfeldt K."/>
            <person name="Nilsson E."/>
            <person name="Simone D."/>
            <person name="Lopez-Fernandez M."/>
            <person name="Wu X."/>
            <person name="de Brujin I."/>
            <person name="Lundin D."/>
            <person name="Andersson A."/>
            <person name="Bertilsson S."/>
            <person name="Dopson M."/>
        </authorList>
    </citation>
    <scope>NUCLEOTIDE SEQUENCE</scope>
    <source>
        <strain evidence="1">MM415B02285</strain>
    </source>
</reference>
<dbReference type="GO" id="GO:0008168">
    <property type="term" value="F:methyltransferase activity"/>
    <property type="evidence" value="ECO:0007669"/>
    <property type="project" value="UniProtKB-KW"/>
</dbReference>
<dbReference type="InterPro" id="IPR029063">
    <property type="entry name" value="SAM-dependent_MTases_sf"/>
</dbReference>